<sequence length="130" mass="14701">MYLNCRDTLLKFSHKILWFFFGGFFLLLGIIGIVLPLLPTTPFVLLASACFMRASPKIHLWLISHRYLGPPIVEWQSKKTINKKIKKKAVIMIVGSFVFSICIAPVIWVKGIIAVIGIALLIWFSKIPSS</sequence>
<keyword evidence="1" id="KW-0997">Cell inner membrane</keyword>
<gene>
    <name evidence="3" type="ORF">A1Q5_01345</name>
</gene>
<keyword evidence="2" id="KW-0812">Transmembrane</keyword>
<dbReference type="Proteomes" id="UP000095059">
    <property type="component" value="Unassembled WGS sequence"/>
</dbReference>
<evidence type="ECO:0000313" key="4">
    <source>
        <dbReference type="Proteomes" id="UP000095059"/>
    </source>
</evidence>
<proteinExistence type="predicted"/>
<accession>A0ABX3ASD6</accession>
<comment type="caution">
    <text evidence="3">The sequence shown here is derived from an EMBL/GenBank/DDBJ whole genome shotgun (WGS) entry which is preliminary data.</text>
</comment>
<keyword evidence="1" id="KW-1003">Cell membrane</keyword>
<keyword evidence="2" id="KW-1133">Transmembrane helix</keyword>
<name>A0ABX3ASD6_ALILO</name>
<dbReference type="PANTHER" id="PTHR35813:SF1">
    <property type="entry name" value="INNER MEMBRANE PROTEIN YBAN"/>
    <property type="match status" value="1"/>
</dbReference>
<comment type="subcellular location">
    <subcellularLocation>
        <location evidence="1">Cell inner membrane</location>
        <topology evidence="1">Multi-pass membrane protein</topology>
    </subcellularLocation>
</comment>
<evidence type="ECO:0000313" key="3">
    <source>
        <dbReference type="EMBL" id="OEF10803.1"/>
    </source>
</evidence>
<feature type="transmembrane region" description="Helical" evidence="2">
    <location>
        <begin position="16"/>
        <end position="38"/>
    </location>
</feature>
<dbReference type="PANTHER" id="PTHR35813">
    <property type="entry name" value="INNER MEMBRANE PROTEIN YBAN"/>
    <property type="match status" value="1"/>
</dbReference>
<organism evidence="3 4">
    <name type="scientific">Aliivibrio logei 5S-186</name>
    <dbReference type="NCBI Taxonomy" id="626086"/>
    <lineage>
        <taxon>Bacteria</taxon>
        <taxon>Pseudomonadati</taxon>
        <taxon>Pseudomonadota</taxon>
        <taxon>Gammaproteobacteria</taxon>
        <taxon>Vibrionales</taxon>
        <taxon>Vibrionaceae</taxon>
        <taxon>Aliivibrio</taxon>
    </lineage>
</organism>
<dbReference type="InterPro" id="IPR007401">
    <property type="entry name" value="DUF454"/>
</dbReference>
<keyword evidence="4" id="KW-1185">Reference proteome</keyword>
<dbReference type="Pfam" id="PF04304">
    <property type="entry name" value="DUF454"/>
    <property type="match status" value="1"/>
</dbReference>
<dbReference type="PIRSF" id="PIRSF016789">
    <property type="entry name" value="DUF454"/>
    <property type="match status" value="1"/>
</dbReference>
<keyword evidence="1 2" id="KW-0472">Membrane</keyword>
<protein>
    <recommendedName>
        <fullName evidence="1">Inner membrane protein</fullName>
    </recommendedName>
</protein>
<evidence type="ECO:0000256" key="2">
    <source>
        <dbReference type="SAM" id="Phobius"/>
    </source>
</evidence>
<evidence type="ECO:0000256" key="1">
    <source>
        <dbReference type="PIRNR" id="PIRNR016789"/>
    </source>
</evidence>
<feature type="transmembrane region" description="Helical" evidence="2">
    <location>
        <begin position="89"/>
        <end position="122"/>
    </location>
</feature>
<dbReference type="EMBL" id="AJYJ02000123">
    <property type="protein sequence ID" value="OEF10803.1"/>
    <property type="molecule type" value="Genomic_DNA"/>
</dbReference>
<reference evidence="3 4" key="1">
    <citation type="journal article" date="2012" name="Science">
        <title>Ecological populations of bacteria act as socially cohesive units of antibiotic production and resistance.</title>
        <authorList>
            <person name="Cordero O.X."/>
            <person name="Wildschutte H."/>
            <person name="Kirkup B."/>
            <person name="Proehl S."/>
            <person name="Ngo L."/>
            <person name="Hussain F."/>
            <person name="Le Roux F."/>
            <person name="Mincer T."/>
            <person name="Polz M.F."/>
        </authorList>
    </citation>
    <scope>NUCLEOTIDE SEQUENCE [LARGE SCALE GENOMIC DNA]</scope>
    <source>
        <strain evidence="3 4">5S-186</strain>
    </source>
</reference>